<dbReference type="Gene3D" id="2.160.10.10">
    <property type="entry name" value="Hexapeptide repeat proteins"/>
    <property type="match status" value="1"/>
</dbReference>
<reference evidence="4" key="1">
    <citation type="submission" date="2017-09" db="EMBL/GenBank/DDBJ databases">
        <title>Depth-based differentiation of microbial function through sediment-hosted aquifers and enrichment of novel symbionts in the deep terrestrial subsurface.</title>
        <authorList>
            <person name="Probst A.J."/>
            <person name="Ladd B."/>
            <person name="Jarett J.K."/>
            <person name="Geller-Mcgrath D.E."/>
            <person name="Sieber C.M.K."/>
            <person name="Emerson J.B."/>
            <person name="Anantharaman K."/>
            <person name="Thomas B.C."/>
            <person name="Malmstrom R."/>
            <person name="Stieglmeier M."/>
            <person name="Klingl A."/>
            <person name="Woyke T."/>
            <person name="Ryan C.M."/>
            <person name="Banfield J.F."/>
        </authorList>
    </citation>
    <scope>NUCLEOTIDE SEQUENCE [LARGE SCALE GENOMIC DNA]</scope>
</reference>
<name>A0A2M7SEE9_9BACT</name>
<accession>A0A2M7SEE9</accession>
<keyword evidence="1" id="KW-0808">Transferase</keyword>
<dbReference type="Pfam" id="PF13562">
    <property type="entry name" value="NTP_transf_4"/>
    <property type="match status" value="1"/>
</dbReference>
<dbReference type="NCBIfam" id="TIGR03991">
    <property type="entry name" value="alt_bact_glmU"/>
    <property type="match status" value="1"/>
</dbReference>
<comment type="caution">
    <text evidence="3">The sequence shown here is derived from an EMBL/GenBank/DDBJ whole genome shotgun (WGS) entry which is preliminary data.</text>
</comment>
<dbReference type="PANTHER" id="PTHR43584">
    <property type="entry name" value="NUCLEOTIDYL TRANSFERASE"/>
    <property type="match status" value="1"/>
</dbReference>
<dbReference type="InterPro" id="IPR050065">
    <property type="entry name" value="GlmU-like"/>
</dbReference>
<dbReference type="SUPFAM" id="SSF51161">
    <property type="entry name" value="Trimeric LpxA-like enzymes"/>
    <property type="match status" value="1"/>
</dbReference>
<dbReference type="PANTHER" id="PTHR43584:SF9">
    <property type="entry name" value="TRANSFERASE HEXAPEPTIDE REPEAT CONTAINING PROTEIN"/>
    <property type="match status" value="1"/>
</dbReference>
<evidence type="ECO:0008006" key="5">
    <source>
        <dbReference type="Google" id="ProtNLM"/>
    </source>
</evidence>
<dbReference type="InterPro" id="IPR011004">
    <property type="entry name" value="Trimer_LpxA-like_sf"/>
</dbReference>
<organism evidence="3 4">
    <name type="scientific">Candidatus Desantisbacteria bacterium CG_4_10_14_0_8_um_filter_48_22</name>
    <dbReference type="NCBI Taxonomy" id="1974543"/>
    <lineage>
        <taxon>Bacteria</taxon>
        <taxon>Candidatus Desantisiibacteriota</taxon>
    </lineage>
</organism>
<dbReference type="GO" id="GO:0016779">
    <property type="term" value="F:nucleotidyltransferase activity"/>
    <property type="evidence" value="ECO:0007669"/>
    <property type="project" value="UniProtKB-ARBA"/>
</dbReference>
<sequence length="419" mass="46316">MMKICVFEDDKIDQLYPLTFLRPVFELRCGATKLWEKIARFYGKCEIIYRMREELVPVFGKRFAGANNEGAINDDILFINGRMLVLEGKAPPLTGEEEIGIKSDSVVFARLKKEKASKAAGNIWIFLESIKHAVPAKETDIPVISFPWDLVNYNPKAIEDDFMASGGGSVKGEIHKLACVYGDENRIRVAPGAKVHPFVVLDTTRGPIILDESSEIFPFSRIEGPMYLGRNSQIMGASRIREGTSIGPVCRVGGEVEETIIHAYSNKYHDGFLGHAYVCEWVNLGALTTNSDLKNDYSSVSVHVKNTAVDSGSTKVGSFIGDHTKTSIGTLLNTGTVIGIMCNVVGSGGVAPKYIPSYCWFLNNAFSKGYGFRMQTETARAAMSRRGVSLAEEDIALLKHVHEITKDDREEAVRKSRMQ</sequence>
<dbReference type="GO" id="GO:0016746">
    <property type="term" value="F:acyltransferase activity"/>
    <property type="evidence" value="ECO:0007669"/>
    <property type="project" value="UniProtKB-KW"/>
</dbReference>
<proteinExistence type="predicted"/>
<evidence type="ECO:0000256" key="2">
    <source>
        <dbReference type="ARBA" id="ARBA00023315"/>
    </source>
</evidence>
<dbReference type="AlphaFoldDB" id="A0A2M7SEE9"/>
<dbReference type="Proteomes" id="UP000229307">
    <property type="component" value="Unassembled WGS sequence"/>
</dbReference>
<dbReference type="InterPro" id="IPR023917">
    <property type="entry name" value="Bifunctiontional_GlmU_bac-type"/>
</dbReference>
<protein>
    <recommendedName>
        <fullName evidence="5">Glucose-1-phosphate thymidylyltransferase</fullName>
    </recommendedName>
</protein>
<evidence type="ECO:0000313" key="3">
    <source>
        <dbReference type="EMBL" id="PIZ17869.1"/>
    </source>
</evidence>
<evidence type="ECO:0000256" key="1">
    <source>
        <dbReference type="ARBA" id="ARBA00022679"/>
    </source>
</evidence>
<gene>
    <name evidence="3" type="ORF">COY52_02440</name>
</gene>
<keyword evidence="2" id="KW-0012">Acyltransferase</keyword>
<dbReference type="EMBL" id="PFMR01000077">
    <property type="protein sequence ID" value="PIZ17869.1"/>
    <property type="molecule type" value="Genomic_DNA"/>
</dbReference>
<evidence type="ECO:0000313" key="4">
    <source>
        <dbReference type="Proteomes" id="UP000229307"/>
    </source>
</evidence>